<dbReference type="RefSeq" id="WP_070010947.1">
    <property type="nucleotide sequence ID" value="NZ_LJGS01000039.1"/>
</dbReference>
<dbReference type="PATRIC" id="fig|933944.5.peg.4417"/>
<dbReference type="Pfam" id="PF06722">
    <property type="entry name" value="EryCIII-like_C"/>
    <property type="match status" value="1"/>
</dbReference>
<dbReference type="InterPro" id="IPR050426">
    <property type="entry name" value="Glycosyltransferase_28"/>
</dbReference>
<evidence type="ECO:0000256" key="1">
    <source>
        <dbReference type="ARBA" id="ARBA00006962"/>
    </source>
</evidence>
<dbReference type="STRING" id="933944.AN215_24660"/>
<dbReference type="GO" id="GO:0016758">
    <property type="term" value="F:hexosyltransferase activity"/>
    <property type="evidence" value="ECO:0007669"/>
    <property type="project" value="UniProtKB-ARBA"/>
</dbReference>
<evidence type="ECO:0000256" key="2">
    <source>
        <dbReference type="ARBA" id="ARBA00022676"/>
    </source>
</evidence>
<dbReference type="PANTHER" id="PTHR48050">
    <property type="entry name" value="STEROL 3-BETA-GLUCOSYLTRANSFERASE"/>
    <property type="match status" value="1"/>
</dbReference>
<dbReference type="OrthoDB" id="3863369at2"/>
<keyword evidence="2" id="KW-0328">Glycosyltransferase</keyword>
<dbReference type="GO" id="GO:0017000">
    <property type="term" value="P:antibiotic biosynthetic process"/>
    <property type="evidence" value="ECO:0007669"/>
    <property type="project" value="UniProtKB-ARBA"/>
</dbReference>
<dbReference type="EMBL" id="LJGT01000041">
    <property type="protein sequence ID" value="OEU85654.1"/>
    <property type="molecule type" value="Genomic_DNA"/>
</dbReference>
<organism evidence="6 7">
    <name type="scientific">Streptomyces abyssalis</name>
    <dbReference type="NCBI Taxonomy" id="933944"/>
    <lineage>
        <taxon>Bacteria</taxon>
        <taxon>Bacillati</taxon>
        <taxon>Actinomycetota</taxon>
        <taxon>Actinomycetes</taxon>
        <taxon>Kitasatosporales</taxon>
        <taxon>Streptomycetaceae</taxon>
        <taxon>Streptomyces</taxon>
    </lineage>
</organism>
<reference evidence="6 7" key="1">
    <citation type="journal article" date="2016" name="Front. Microbiol.">
        <title>Comparative Genomics Analysis of Streptomyces Species Reveals Their Adaptation to the Marine Environment and Their Diversity at the Genomic Level.</title>
        <authorList>
            <person name="Tian X."/>
            <person name="Zhang Z."/>
            <person name="Yang T."/>
            <person name="Chen M."/>
            <person name="Li J."/>
            <person name="Chen F."/>
            <person name="Yang J."/>
            <person name="Li W."/>
            <person name="Zhang B."/>
            <person name="Zhang Z."/>
            <person name="Wu J."/>
            <person name="Zhang C."/>
            <person name="Long L."/>
            <person name="Xiao J."/>
        </authorList>
    </citation>
    <scope>NUCLEOTIDE SEQUENCE [LARGE SCALE GENOMIC DNA]</scope>
    <source>
        <strain evidence="6 7">SCSIO 10390</strain>
    </source>
</reference>
<evidence type="ECO:0000259" key="5">
    <source>
        <dbReference type="Pfam" id="PF21036"/>
    </source>
</evidence>
<gene>
    <name evidence="6" type="ORF">AN215_24660</name>
</gene>
<comment type="similarity">
    <text evidence="1">Belongs to the glycosyltransferase 28 family.</text>
</comment>
<evidence type="ECO:0000259" key="4">
    <source>
        <dbReference type="Pfam" id="PF06722"/>
    </source>
</evidence>
<name>A0A1E7JGP6_9ACTN</name>
<keyword evidence="7" id="KW-1185">Reference proteome</keyword>
<accession>A0A1E7JGP6</accession>
<evidence type="ECO:0000313" key="7">
    <source>
        <dbReference type="Proteomes" id="UP000176087"/>
    </source>
</evidence>
<dbReference type="SUPFAM" id="SSF53756">
    <property type="entry name" value="UDP-Glycosyltransferase/glycogen phosphorylase"/>
    <property type="match status" value="1"/>
</dbReference>
<dbReference type="Pfam" id="PF21036">
    <property type="entry name" value="EryCIII-like_N"/>
    <property type="match status" value="1"/>
</dbReference>
<dbReference type="InterPro" id="IPR010610">
    <property type="entry name" value="EryCIII-like_C"/>
</dbReference>
<keyword evidence="3" id="KW-0808">Transferase</keyword>
<feature type="domain" description="Erythromycin biosynthesis protein CIII-like N-terminal" evidence="5">
    <location>
        <begin position="22"/>
        <end position="264"/>
    </location>
</feature>
<dbReference type="InterPro" id="IPR048284">
    <property type="entry name" value="EryCIII-like_N"/>
</dbReference>
<proteinExistence type="inferred from homology"/>
<dbReference type="PANTHER" id="PTHR48050:SF13">
    <property type="entry name" value="STEROL 3-BETA-GLUCOSYLTRANSFERASE UGT80A2"/>
    <property type="match status" value="1"/>
</dbReference>
<sequence length="435" mass="47735">MRVLMTYFPYPSHLYPMVPLAYALREAGHDVHVASASEEAGTIRAAGLTPVDLGSRTEWRDTAHWADSPLWQAREKELRRITDALPPSLSPSDRTHWDFVRHQFLPVQAYYFTPDRPGGHRPMVDGLVDFARAGRPDLVLWDFTFPTAAVAAHVCGAAHARFTWGLDYLGWAREQFVRWRHEAGPGLGEDPQVVQATAAAARFGLPYSEDMVLGQWTIEATAGLPQLPLETTRMRVRQIPYSQESVTPDWVDAPRSRPRVCLTLEWDSEGRLADTDVALSDVVGALAGLDAEIVMIFPAEQLRHSGPLPANVRAESYVPFGRLLPTCSALVHYGGVGSFAAAVAHSVPQVIIPRNLGNSEALLRHVEDSGAGLGVSLAQSSPAQLTDRIERVLREPDFQRGADRLHSDMSVVPAPHSLVPALEDLTGRVRLPGTA</sequence>
<dbReference type="GO" id="GO:0008194">
    <property type="term" value="F:UDP-glycosyltransferase activity"/>
    <property type="evidence" value="ECO:0007669"/>
    <property type="project" value="InterPro"/>
</dbReference>
<dbReference type="AlphaFoldDB" id="A0A1E7JGP6"/>
<protein>
    <submittedName>
        <fullName evidence="6">Uncharacterized protein</fullName>
    </submittedName>
</protein>
<dbReference type="Gene3D" id="3.40.50.2000">
    <property type="entry name" value="Glycogen Phosphorylase B"/>
    <property type="match status" value="2"/>
</dbReference>
<feature type="domain" description="Erythromycin biosynthesis protein CIII-like C-terminal" evidence="4">
    <location>
        <begin position="282"/>
        <end position="425"/>
    </location>
</feature>
<evidence type="ECO:0000256" key="3">
    <source>
        <dbReference type="ARBA" id="ARBA00022679"/>
    </source>
</evidence>
<dbReference type="Proteomes" id="UP000176087">
    <property type="component" value="Unassembled WGS sequence"/>
</dbReference>
<comment type="caution">
    <text evidence="6">The sequence shown here is derived from an EMBL/GenBank/DDBJ whole genome shotgun (WGS) entry which is preliminary data.</text>
</comment>
<dbReference type="CDD" id="cd03784">
    <property type="entry name" value="GT1_Gtf-like"/>
    <property type="match status" value="1"/>
</dbReference>
<evidence type="ECO:0000313" key="6">
    <source>
        <dbReference type="EMBL" id="OEU85654.1"/>
    </source>
</evidence>
<dbReference type="InterPro" id="IPR002213">
    <property type="entry name" value="UDP_glucos_trans"/>
</dbReference>